<dbReference type="PANTHER" id="PTHR43111">
    <property type="entry name" value="ALDEHYDE DEHYDROGENASE B-RELATED"/>
    <property type="match status" value="1"/>
</dbReference>
<keyword evidence="1" id="KW-1133">Transmembrane helix</keyword>
<dbReference type="Gene3D" id="3.40.309.10">
    <property type="entry name" value="Aldehyde Dehydrogenase, Chain A, domain 2"/>
    <property type="match status" value="1"/>
</dbReference>
<evidence type="ECO:0000259" key="2">
    <source>
        <dbReference type="Pfam" id="PF00171"/>
    </source>
</evidence>
<protein>
    <submittedName>
        <fullName evidence="3">Putative PutA family dehydrogenase</fullName>
    </submittedName>
</protein>
<dbReference type="PANTHER" id="PTHR43111:SF1">
    <property type="entry name" value="ALDEHYDE DEHYDROGENASE B-RELATED"/>
    <property type="match status" value="1"/>
</dbReference>
<evidence type="ECO:0000313" key="4">
    <source>
        <dbReference type="Proteomes" id="UP000799770"/>
    </source>
</evidence>
<evidence type="ECO:0000256" key="1">
    <source>
        <dbReference type="SAM" id="Phobius"/>
    </source>
</evidence>
<dbReference type="InterPro" id="IPR016162">
    <property type="entry name" value="Ald_DH_N"/>
</dbReference>
<dbReference type="GO" id="GO:0016620">
    <property type="term" value="F:oxidoreductase activity, acting on the aldehyde or oxo group of donors, NAD or NADP as acceptor"/>
    <property type="evidence" value="ECO:0007669"/>
    <property type="project" value="InterPro"/>
</dbReference>
<dbReference type="EMBL" id="ML977333">
    <property type="protein sequence ID" value="KAF2111902.1"/>
    <property type="molecule type" value="Genomic_DNA"/>
</dbReference>
<sequence>MSRALQAVREAAIDGRLQNTIYRQTQLEKLQKVLVENAEVVNRAIRKDSGHSDVEAAVEFTLTLQAIREYYKTLDETEALRLEYALTRSEDAPARQAGIGVVYLAPTNHTLFYSVVATTSAAIAAGNCVVIELGNTVRETPLLLQKLFKIALDPNIIEFVTSRAADEDLGLQHVRVLQNGLSTASNQQPSSLKTYPPLISLPDSRAIAIVDRGVDLSKTAAALVTARFGFGGNSPYAPDAVFVHEYLLKEFLVACVKEMMLLTANLADSRPVDRERANEVERLLETGIKNGELEVTASTNKASVYKVNVRKAEILRTKITGANLVVLGIRSLDDAIALTNQSARSDQLLASYIFAPSGSAKYLSQFVQAQASFVNQVPLELLVGPAAPRFSITDRSLRYPVSLFSTPHVGYTTQTVNSEFVHRSLKDTKWTDITKALKIASAPLTPKVVRAPGGQTGFFEQGILIGLSMFGIPIILTVSALGVFGVRAYANFRRS</sequence>
<dbReference type="OrthoDB" id="5596991at2759"/>
<keyword evidence="4" id="KW-1185">Reference proteome</keyword>
<feature type="domain" description="Aldehyde dehydrogenase" evidence="2">
    <location>
        <begin position="3"/>
        <end position="375"/>
    </location>
</feature>
<dbReference type="Proteomes" id="UP000799770">
    <property type="component" value="Unassembled WGS sequence"/>
</dbReference>
<dbReference type="Gene3D" id="3.40.605.10">
    <property type="entry name" value="Aldehyde Dehydrogenase, Chain A, domain 1"/>
    <property type="match status" value="1"/>
</dbReference>
<dbReference type="InterPro" id="IPR015590">
    <property type="entry name" value="Aldehyde_DH_dom"/>
</dbReference>
<gene>
    <name evidence="3" type="ORF">BDV96DRAFT_690248</name>
</gene>
<proteinExistence type="predicted"/>
<name>A0A6A5YXN9_9PLEO</name>
<dbReference type="InterPro" id="IPR016161">
    <property type="entry name" value="Ald_DH/histidinol_DH"/>
</dbReference>
<dbReference type="InterPro" id="IPR016163">
    <property type="entry name" value="Ald_DH_C"/>
</dbReference>
<evidence type="ECO:0000313" key="3">
    <source>
        <dbReference type="EMBL" id="KAF2111902.1"/>
    </source>
</evidence>
<feature type="transmembrane region" description="Helical" evidence="1">
    <location>
        <begin position="463"/>
        <end position="486"/>
    </location>
</feature>
<reference evidence="3" key="1">
    <citation type="journal article" date="2020" name="Stud. Mycol.">
        <title>101 Dothideomycetes genomes: a test case for predicting lifestyles and emergence of pathogens.</title>
        <authorList>
            <person name="Haridas S."/>
            <person name="Albert R."/>
            <person name="Binder M."/>
            <person name="Bloem J."/>
            <person name="Labutti K."/>
            <person name="Salamov A."/>
            <person name="Andreopoulos B."/>
            <person name="Baker S."/>
            <person name="Barry K."/>
            <person name="Bills G."/>
            <person name="Bluhm B."/>
            <person name="Cannon C."/>
            <person name="Castanera R."/>
            <person name="Culley D."/>
            <person name="Daum C."/>
            <person name="Ezra D."/>
            <person name="Gonzalez J."/>
            <person name="Henrissat B."/>
            <person name="Kuo A."/>
            <person name="Liang C."/>
            <person name="Lipzen A."/>
            <person name="Lutzoni F."/>
            <person name="Magnuson J."/>
            <person name="Mondo S."/>
            <person name="Nolan M."/>
            <person name="Ohm R."/>
            <person name="Pangilinan J."/>
            <person name="Park H.-J."/>
            <person name="Ramirez L."/>
            <person name="Alfaro M."/>
            <person name="Sun H."/>
            <person name="Tritt A."/>
            <person name="Yoshinaga Y."/>
            <person name="Zwiers L.-H."/>
            <person name="Turgeon B."/>
            <person name="Goodwin S."/>
            <person name="Spatafora J."/>
            <person name="Crous P."/>
            <person name="Grigoriev I."/>
        </authorList>
    </citation>
    <scope>NUCLEOTIDE SEQUENCE</scope>
    <source>
        <strain evidence="3">CBS 627.86</strain>
    </source>
</reference>
<keyword evidence="1" id="KW-0472">Membrane</keyword>
<keyword evidence="1" id="KW-0812">Transmembrane</keyword>
<dbReference type="AlphaFoldDB" id="A0A6A5YXN9"/>
<accession>A0A6A5YXN9</accession>
<organism evidence="3 4">
    <name type="scientific">Lophiotrema nucula</name>
    <dbReference type="NCBI Taxonomy" id="690887"/>
    <lineage>
        <taxon>Eukaryota</taxon>
        <taxon>Fungi</taxon>
        <taxon>Dikarya</taxon>
        <taxon>Ascomycota</taxon>
        <taxon>Pezizomycotina</taxon>
        <taxon>Dothideomycetes</taxon>
        <taxon>Pleosporomycetidae</taxon>
        <taxon>Pleosporales</taxon>
        <taxon>Lophiotremataceae</taxon>
        <taxon>Lophiotrema</taxon>
    </lineage>
</organism>
<dbReference type="Pfam" id="PF00171">
    <property type="entry name" value="Aldedh"/>
    <property type="match status" value="1"/>
</dbReference>
<dbReference type="SUPFAM" id="SSF53720">
    <property type="entry name" value="ALDH-like"/>
    <property type="match status" value="1"/>
</dbReference>